<feature type="compositionally biased region" description="Basic and acidic residues" evidence="1">
    <location>
        <begin position="410"/>
        <end position="420"/>
    </location>
</feature>
<feature type="compositionally biased region" description="Acidic residues" evidence="1">
    <location>
        <begin position="296"/>
        <end position="305"/>
    </location>
</feature>
<feature type="compositionally biased region" description="Acidic residues" evidence="1">
    <location>
        <begin position="15"/>
        <end position="27"/>
    </location>
</feature>
<feature type="compositionally biased region" description="Basic and acidic residues" evidence="1">
    <location>
        <begin position="224"/>
        <end position="235"/>
    </location>
</feature>
<feature type="compositionally biased region" description="Polar residues" evidence="1">
    <location>
        <begin position="214"/>
        <end position="223"/>
    </location>
</feature>
<feature type="compositionally biased region" description="Basic and acidic residues" evidence="1">
    <location>
        <begin position="556"/>
        <end position="585"/>
    </location>
</feature>
<feature type="compositionally biased region" description="Basic and acidic residues" evidence="1">
    <location>
        <begin position="193"/>
        <end position="212"/>
    </location>
</feature>
<feature type="compositionally biased region" description="Basic and acidic residues" evidence="1">
    <location>
        <begin position="344"/>
        <end position="393"/>
    </location>
</feature>
<feature type="compositionally biased region" description="Low complexity" evidence="1">
    <location>
        <begin position="236"/>
        <end position="245"/>
    </location>
</feature>
<feature type="compositionally biased region" description="Basic and acidic residues" evidence="1">
    <location>
        <begin position="1"/>
        <end position="12"/>
    </location>
</feature>
<protein>
    <submittedName>
        <fullName evidence="2">Uncharacterized protein</fullName>
    </submittedName>
</protein>
<accession>A0ABQ9YH55</accession>
<feature type="compositionally biased region" description="Basic and acidic residues" evidence="1">
    <location>
        <begin position="249"/>
        <end position="287"/>
    </location>
</feature>
<feature type="compositionally biased region" description="Basic residues" evidence="1">
    <location>
        <begin position="394"/>
        <end position="409"/>
    </location>
</feature>
<sequence>MPKMDEQVEKVEVPISEDIEQIEDPDIEHEAEIADKRPESEMQEMSSEELIQNQLRMSDVEFGRLSGDLVPPQSKNGTESEEDDALSELREIGKTLEMENSRLMDRTNRHDLEHTQSPPDSISSDSHHSPLLTPPHSQHSAVPDSPSPPSSNHSLADHRSPLPQTIDASHFESHSSSPRPLSPALRTPSPSQHKAESHSHASSNHDKTDRVASTRHSPQSRNSDQNERMEMRRSSDSLGSTRGSSIMSEEERRVARHVAEHESDYDQASRHSLEEQDRPGETDEDRQVNASNSQSENEEGDEVDDQVLLNGNEASTASPLPMSLRPTHFASSTAQNGMFVAAGHSERRLGRREGTRWVGGRMEEERADEERWGKEEERKERRREQQDQFDMKRRSSHSHSKYAHKHRNRHFDEKLDERCGLRVTLNVSAPMRREEPSEFDSRRVEWELFEEKRRREREGREERWSEEGREDGREERKRENGRRKRREDEHRETRRSEMSSRHHTTRTSHRSPPTHSDSVLLHRPHAVPRLLPESTPSPSDGWTARGGLSNTWRSQGRNDYETKTTSRRVRGGERRREGERGERDERKRRRHRDGADLDESKRQRLSASARHTHPRDDTFLSQTVGGRPDFWARGSSGWDWKEVEREKVRVAEELALVYDRQTDLFLDPRTNQLYSA</sequence>
<feature type="compositionally biased region" description="Basic and acidic residues" evidence="1">
    <location>
        <begin position="593"/>
        <end position="602"/>
    </location>
</feature>
<proteinExistence type="predicted"/>
<evidence type="ECO:0000313" key="2">
    <source>
        <dbReference type="EMBL" id="KAK2963075.1"/>
    </source>
</evidence>
<gene>
    <name evidence="2" type="ORF">BLNAU_2098</name>
</gene>
<keyword evidence="3" id="KW-1185">Reference proteome</keyword>
<feature type="compositionally biased region" description="Basic and acidic residues" evidence="1">
    <location>
        <begin position="486"/>
        <end position="500"/>
    </location>
</feature>
<evidence type="ECO:0000256" key="1">
    <source>
        <dbReference type="SAM" id="MobiDB-lite"/>
    </source>
</evidence>
<feature type="region of interest" description="Disordered" evidence="1">
    <location>
        <begin position="1"/>
        <end position="626"/>
    </location>
</feature>
<feature type="compositionally biased region" description="Basic and acidic residues" evidence="1">
    <location>
        <begin position="28"/>
        <end position="40"/>
    </location>
</feature>
<feature type="compositionally biased region" description="Low complexity" evidence="1">
    <location>
        <begin position="174"/>
        <end position="191"/>
    </location>
</feature>
<organism evidence="2 3">
    <name type="scientific">Blattamonas nauphoetae</name>
    <dbReference type="NCBI Taxonomy" id="2049346"/>
    <lineage>
        <taxon>Eukaryota</taxon>
        <taxon>Metamonada</taxon>
        <taxon>Preaxostyla</taxon>
        <taxon>Oxymonadida</taxon>
        <taxon>Blattamonas</taxon>
    </lineage>
</organism>
<evidence type="ECO:0000313" key="3">
    <source>
        <dbReference type="Proteomes" id="UP001281761"/>
    </source>
</evidence>
<feature type="compositionally biased region" description="Basic and acidic residues" evidence="1">
    <location>
        <begin position="87"/>
        <end position="114"/>
    </location>
</feature>
<feature type="compositionally biased region" description="Basic and acidic residues" evidence="1">
    <location>
        <begin position="431"/>
        <end position="478"/>
    </location>
</feature>
<dbReference type="EMBL" id="JARBJD010000008">
    <property type="protein sequence ID" value="KAK2963075.1"/>
    <property type="molecule type" value="Genomic_DNA"/>
</dbReference>
<name>A0ABQ9YH55_9EUKA</name>
<comment type="caution">
    <text evidence="2">The sequence shown here is derived from an EMBL/GenBank/DDBJ whole genome shotgun (WGS) entry which is preliminary data.</text>
</comment>
<dbReference type="Proteomes" id="UP001281761">
    <property type="component" value="Unassembled WGS sequence"/>
</dbReference>
<reference evidence="2 3" key="1">
    <citation type="journal article" date="2022" name="bioRxiv">
        <title>Genomics of Preaxostyla Flagellates Illuminates Evolutionary Transitions and the Path Towards Mitochondrial Loss.</title>
        <authorList>
            <person name="Novak L.V.F."/>
            <person name="Treitli S.C."/>
            <person name="Pyrih J."/>
            <person name="Halakuc P."/>
            <person name="Pipaliya S.V."/>
            <person name="Vacek V."/>
            <person name="Brzon O."/>
            <person name="Soukal P."/>
            <person name="Eme L."/>
            <person name="Dacks J.B."/>
            <person name="Karnkowska A."/>
            <person name="Elias M."/>
            <person name="Hampl V."/>
        </authorList>
    </citation>
    <scope>NUCLEOTIDE SEQUENCE [LARGE SCALE GENOMIC DNA]</scope>
    <source>
        <strain evidence="2">NAU3</strain>
        <tissue evidence="2">Gut</tissue>
    </source>
</reference>